<evidence type="ECO:0000256" key="2">
    <source>
        <dbReference type="PROSITE-ProRule" id="PRU00267"/>
    </source>
</evidence>
<sequence length="271" mass="32328">MAVASLCKSFSSKLYFTPWASIRLRDRSHPTKQFHHPDSHAVQICHIWAGTTYTNSKLNEQTELRDRKPRHPPNVFIMYLQNVQEQIQKENPKLVRKEIVAIASKRWKSVDPEEKSHLAMQRKELFKKYKEDMKNYLDNMTPEEMKLEERKKQQIKAKKLKTARRELGMPKMPASPFCCFMAEHYPQYAGEENVTQIFKRLRANWNNLSEADKEKYTQQSLRRSETYRDEMERWEKEMMELGRFDVIRKSTLLRLAMGNNPKKNKTDVDDL</sequence>
<dbReference type="AlphaFoldDB" id="A0AAV4FMS3"/>
<feature type="DNA-binding region" description="HMG box" evidence="2">
    <location>
        <begin position="69"/>
        <end position="137"/>
    </location>
</feature>
<dbReference type="Proteomes" id="UP000762676">
    <property type="component" value="Unassembled WGS sequence"/>
</dbReference>
<comment type="caution">
    <text evidence="4">The sequence shown here is derived from an EMBL/GenBank/DDBJ whole genome shotgun (WGS) entry which is preliminary data.</text>
</comment>
<keyword evidence="5" id="KW-1185">Reference proteome</keyword>
<evidence type="ECO:0000259" key="3">
    <source>
        <dbReference type="PROSITE" id="PS50118"/>
    </source>
</evidence>
<proteinExistence type="predicted"/>
<gene>
    <name evidence="4" type="ORF">ElyMa_005754000</name>
</gene>
<organism evidence="4 5">
    <name type="scientific">Elysia marginata</name>
    <dbReference type="NCBI Taxonomy" id="1093978"/>
    <lineage>
        <taxon>Eukaryota</taxon>
        <taxon>Metazoa</taxon>
        <taxon>Spiralia</taxon>
        <taxon>Lophotrochozoa</taxon>
        <taxon>Mollusca</taxon>
        <taxon>Gastropoda</taxon>
        <taxon>Heterobranchia</taxon>
        <taxon>Euthyneura</taxon>
        <taxon>Panpulmonata</taxon>
        <taxon>Sacoglossa</taxon>
        <taxon>Placobranchoidea</taxon>
        <taxon>Plakobranchidae</taxon>
        <taxon>Elysia</taxon>
    </lineage>
</organism>
<dbReference type="SMART" id="SM00398">
    <property type="entry name" value="HMG"/>
    <property type="match status" value="2"/>
</dbReference>
<dbReference type="PROSITE" id="PS50118">
    <property type="entry name" value="HMG_BOX_2"/>
    <property type="match status" value="2"/>
</dbReference>
<feature type="DNA-binding region" description="HMG box" evidence="2">
    <location>
        <begin position="170"/>
        <end position="235"/>
    </location>
</feature>
<dbReference type="InterPro" id="IPR036910">
    <property type="entry name" value="HMG_box_dom_sf"/>
</dbReference>
<dbReference type="InterPro" id="IPR050342">
    <property type="entry name" value="HMGB"/>
</dbReference>
<dbReference type="SUPFAM" id="SSF47095">
    <property type="entry name" value="HMG-box"/>
    <property type="match status" value="2"/>
</dbReference>
<name>A0AAV4FMS3_9GAST</name>
<dbReference type="EMBL" id="BMAT01011523">
    <property type="protein sequence ID" value="GFR74404.1"/>
    <property type="molecule type" value="Genomic_DNA"/>
</dbReference>
<dbReference type="GO" id="GO:0006357">
    <property type="term" value="P:regulation of transcription by RNA polymerase II"/>
    <property type="evidence" value="ECO:0007669"/>
    <property type="project" value="TreeGrafter"/>
</dbReference>
<dbReference type="PANTHER" id="PTHR48112:SF22">
    <property type="entry name" value="MITOCHONDRIAL TRANSCRIPTION FACTOR A, ISOFORM B"/>
    <property type="match status" value="1"/>
</dbReference>
<evidence type="ECO:0000313" key="4">
    <source>
        <dbReference type="EMBL" id="GFR74404.1"/>
    </source>
</evidence>
<dbReference type="GO" id="GO:0005634">
    <property type="term" value="C:nucleus"/>
    <property type="evidence" value="ECO:0007669"/>
    <property type="project" value="UniProtKB-UniRule"/>
</dbReference>
<dbReference type="InterPro" id="IPR009071">
    <property type="entry name" value="HMG_box_dom"/>
</dbReference>
<protein>
    <submittedName>
        <fullName evidence="4">Mitochondrial putative transcription factor A</fullName>
    </submittedName>
</protein>
<dbReference type="Gene3D" id="1.10.30.10">
    <property type="entry name" value="High mobility group box domain"/>
    <property type="match status" value="2"/>
</dbReference>
<dbReference type="GO" id="GO:0003677">
    <property type="term" value="F:DNA binding"/>
    <property type="evidence" value="ECO:0007669"/>
    <property type="project" value="UniProtKB-UniRule"/>
</dbReference>
<dbReference type="PANTHER" id="PTHR48112">
    <property type="entry name" value="HIGH MOBILITY GROUP PROTEIN DSP1"/>
    <property type="match status" value="1"/>
</dbReference>
<reference evidence="4 5" key="1">
    <citation type="journal article" date="2021" name="Elife">
        <title>Chloroplast acquisition without the gene transfer in kleptoplastic sea slugs, Plakobranchus ocellatus.</title>
        <authorList>
            <person name="Maeda T."/>
            <person name="Takahashi S."/>
            <person name="Yoshida T."/>
            <person name="Shimamura S."/>
            <person name="Takaki Y."/>
            <person name="Nagai Y."/>
            <person name="Toyoda A."/>
            <person name="Suzuki Y."/>
            <person name="Arimoto A."/>
            <person name="Ishii H."/>
            <person name="Satoh N."/>
            <person name="Nishiyama T."/>
            <person name="Hasebe M."/>
            <person name="Maruyama T."/>
            <person name="Minagawa J."/>
            <person name="Obokata J."/>
            <person name="Shigenobu S."/>
        </authorList>
    </citation>
    <scope>NUCLEOTIDE SEQUENCE [LARGE SCALE GENOMIC DNA]</scope>
</reference>
<feature type="domain" description="HMG box" evidence="3">
    <location>
        <begin position="69"/>
        <end position="137"/>
    </location>
</feature>
<accession>A0AAV4FMS3</accession>
<keyword evidence="2" id="KW-0539">Nucleus</keyword>
<keyword evidence="1 2" id="KW-0238">DNA-binding</keyword>
<dbReference type="Pfam" id="PF00505">
    <property type="entry name" value="HMG_box"/>
    <property type="match status" value="2"/>
</dbReference>
<feature type="domain" description="HMG box" evidence="3">
    <location>
        <begin position="170"/>
        <end position="235"/>
    </location>
</feature>
<evidence type="ECO:0000313" key="5">
    <source>
        <dbReference type="Proteomes" id="UP000762676"/>
    </source>
</evidence>
<evidence type="ECO:0000256" key="1">
    <source>
        <dbReference type="ARBA" id="ARBA00023125"/>
    </source>
</evidence>